<dbReference type="Proteomes" id="UP001283361">
    <property type="component" value="Unassembled WGS sequence"/>
</dbReference>
<reference evidence="1" key="1">
    <citation type="journal article" date="2023" name="G3 (Bethesda)">
        <title>A reference genome for the long-term kleptoplast-retaining sea slug Elysia crispata morphotype clarki.</title>
        <authorList>
            <person name="Eastman K.E."/>
            <person name="Pendleton A.L."/>
            <person name="Shaikh M.A."/>
            <person name="Suttiyut T."/>
            <person name="Ogas R."/>
            <person name="Tomko P."/>
            <person name="Gavelis G."/>
            <person name="Widhalm J.R."/>
            <person name="Wisecaver J.H."/>
        </authorList>
    </citation>
    <scope>NUCLEOTIDE SEQUENCE</scope>
    <source>
        <strain evidence="1">ECLA1</strain>
    </source>
</reference>
<organism evidence="1 2">
    <name type="scientific">Elysia crispata</name>
    <name type="common">lettuce slug</name>
    <dbReference type="NCBI Taxonomy" id="231223"/>
    <lineage>
        <taxon>Eukaryota</taxon>
        <taxon>Metazoa</taxon>
        <taxon>Spiralia</taxon>
        <taxon>Lophotrochozoa</taxon>
        <taxon>Mollusca</taxon>
        <taxon>Gastropoda</taxon>
        <taxon>Heterobranchia</taxon>
        <taxon>Euthyneura</taxon>
        <taxon>Panpulmonata</taxon>
        <taxon>Sacoglossa</taxon>
        <taxon>Placobranchoidea</taxon>
        <taxon>Plakobranchidae</taxon>
        <taxon>Elysia</taxon>
    </lineage>
</organism>
<gene>
    <name evidence="1" type="ORF">RRG08_040676</name>
</gene>
<sequence length="89" mass="10502">MLSPPLRQYKYFTNLKKSRPNRHGEIFNSTQTRQMFNSTETRSNVQQYKDTVKCSTVHRHGQMFNSTQTRSNVQQYTDTVKCSTVQRHG</sequence>
<accession>A0AAE1D6I0</accession>
<keyword evidence="2" id="KW-1185">Reference proteome</keyword>
<name>A0AAE1D6I0_9GAST</name>
<proteinExistence type="predicted"/>
<evidence type="ECO:0000313" key="1">
    <source>
        <dbReference type="EMBL" id="KAK3759122.1"/>
    </source>
</evidence>
<protein>
    <submittedName>
        <fullName evidence="1">Uncharacterized protein</fullName>
    </submittedName>
</protein>
<comment type="caution">
    <text evidence="1">The sequence shown here is derived from an EMBL/GenBank/DDBJ whole genome shotgun (WGS) entry which is preliminary data.</text>
</comment>
<dbReference type="EMBL" id="JAWDGP010005165">
    <property type="protein sequence ID" value="KAK3759122.1"/>
    <property type="molecule type" value="Genomic_DNA"/>
</dbReference>
<evidence type="ECO:0000313" key="2">
    <source>
        <dbReference type="Proteomes" id="UP001283361"/>
    </source>
</evidence>
<dbReference type="AlphaFoldDB" id="A0AAE1D6I0"/>